<dbReference type="AlphaFoldDB" id="A0A067EVL2"/>
<evidence type="ECO:0000313" key="1">
    <source>
        <dbReference type="EMBL" id="KDO55207.1"/>
    </source>
</evidence>
<evidence type="ECO:0000313" key="2">
    <source>
        <dbReference type="Proteomes" id="UP000027120"/>
    </source>
</evidence>
<dbReference type="EMBL" id="KK784988">
    <property type="protein sequence ID" value="KDO55207.1"/>
    <property type="molecule type" value="Genomic_DNA"/>
</dbReference>
<protein>
    <submittedName>
        <fullName evidence="1">Uncharacterized protein</fullName>
    </submittedName>
</protein>
<organism evidence="1 2">
    <name type="scientific">Citrus sinensis</name>
    <name type="common">Sweet orange</name>
    <name type="synonym">Citrus aurantium var. sinensis</name>
    <dbReference type="NCBI Taxonomy" id="2711"/>
    <lineage>
        <taxon>Eukaryota</taxon>
        <taxon>Viridiplantae</taxon>
        <taxon>Streptophyta</taxon>
        <taxon>Embryophyta</taxon>
        <taxon>Tracheophyta</taxon>
        <taxon>Spermatophyta</taxon>
        <taxon>Magnoliopsida</taxon>
        <taxon>eudicotyledons</taxon>
        <taxon>Gunneridae</taxon>
        <taxon>Pentapetalae</taxon>
        <taxon>rosids</taxon>
        <taxon>malvids</taxon>
        <taxon>Sapindales</taxon>
        <taxon>Rutaceae</taxon>
        <taxon>Aurantioideae</taxon>
        <taxon>Citrus</taxon>
    </lineage>
</organism>
<sequence>MVPQDSIGILWNKIKHAWIRCLLGLTIESHSSKPHGKEHTISGKLIRMLSFNIIKVDGYFLVIFVRLFQQSFITKCVTCVFKHKSANLVNYKEVIFADCFSHLQSKCL</sequence>
<gene>
    <name evidence="1" type="ORF">CISIN_1g033946mg</name>
</gene>
<keyword evidence="2" id="KW-1185">Reference proteome</keyword>
<name>A0A067EVL2_CITSI</name>
<proteinExistence type="predicted"/>
<dbReference type="Proteomes" id="UP000027120">
    <property type="component" value="Unassembled WGS sequence"/>
</dbReference>
<reference evidence="1 2" key="1">
    <citation type="submission" date="2014-04" db="EMBL/GenBank/DDBJ databases">
        <authorList>
            <consortium name="International Citrus Genome Consortium"/>
            <person name="Gmitter F."/>
            <person name="Chen C."/>
            <person name="Farmerie W."/>
            <person name="Harkins T."/>
            <person name="Desany B."/>
            <person name="Mohiuddin M."/>
            <person name="Kodira C."/>
            <person name="Borodovsky M."/>
            <person name="Lomsadze A."/>
            <person name="Burns P."/>
            <person name="Jenkins J."/>
            <person name="Prochnik S."/>
            <person name="Shu S."/>
            <person name="Chapman J."/>
            <person name="Pitluck S."/>
            <person name="Schmutz J."/>
            <person name="Rokhsar D."/>
        </authorList>
    </citation>
    <scope>NUCLEOTIDE SEQUENCE</scope>
</reference>
<accession>A0A067EVL2</accession>